<dbReference type="Pfam" id="PF12333">
    <property type="entry name" value="Ipi1_N"/>
    <property type="match status" value="1"/>
</dbReference>
<evidence type="ECO:0000259" key="7">
    <source>
        <dbReference type="Pfam" id="PF25781"/>
    </source>
</evidence>
<dbReference type="AlphaFoldDB" id="A0A9Q0J3J1"/>
<comment type="similarity">
    <text evidence="3">Belongs to the IPI1/TEX10 family.</text>
</comment>
<protein>
    <recommendedName>
        <fullName evidence="10">Pre-rRNA-processing protein Ipi1 N-terminal domain-containing protein</fullName>
    </recommendedName>
</protein>
<evidence type="ECO:0008006" key="10">
    <source>
        <dbReference type="Google" id="ProtNLM"/>
    </source>
</evidence>
<feature type="region of interest" description="Disordered" evidence="5">
    <location>
        <begin position="1"/>
        <end position="40"/>
    </location>
</feature>
<dbReference type="EMBL" id="JAKUCV010006489">
    <property type="protein sequence ID" value="KAJ4827083.1"/>
    <property type="molecule type" value="Genomic_DNA"/>
</dbReference>
<feature type="domain" description="Pre-rRNA-processing protein Ipi1 N-terminal" evidence="6">
    <location>
        <begin position="145"/>
        <end position="211"/>
    </location>
</feature>
<evidence type="ECO:0000256" key="2">
    <source>
        <dbReference type="ARBA" id="ARBA00004642"/>
    </source>
</evidence>
<feature type="compositionally biased region" description="Polar residues" evidence="5">
    <location>
        <begin position="1"/>
        <end position="10"/>
    </location>
</feature>
<reference evidence="8" key="2">
    <citation type="journal article" date="2023" name="Plants (Basel)">
        <title>Annotation of the Turnera subulata (Passifloraceae) Draft Genome Reveals the S-Locus Evolved after the Divergence of Turneroideae from Passifloroideae in a Stepwise Manner.</title>
        <authorList>
            <person name="Henning P.M."/>
            <person name="Roalson E.H."/>
            <person name="Mir W."/>
            <person name="McCubbin A.G."/>
            <person name="Shore J.S."/>
        </authorList>
    </citation>
    <scope>NUCLEOTIDE SEQUENCE</scope>
    <source>
        <strain evidence="8">F60SS</strain>
    </source>
</reference>
<dbReference type="PANTHER" id="PTHR16056:SF2">
    <property type="entry name" value="TESTIS-EXPRESSED PROTEIN 10"/>
    <property type="match status" value="1"/>
</dbReference>
<reference evidence="8" key="1">
    <citation type="submission" date="2022-02" db="EMBL/GenBank/DDBJ databases">
        <authorList>
            <person name="Henning P.M."/>
            <person name="McCubbin A.G."/>
            <person name="Shore J.S."/>
        </authorList>
    </citation>
    <scope>NUCLEOTIDE SEQUENCE</scope>
    <source>
        <strain evidence="8">F60SS</strain>
        <tissue evidence="8">Leaves</tissue>
    </source>
</reference>
<dbReference type="PANTHER" id="PTHR16056">
    <property type="entry name" value="REGULATOR OF MICROTUBULE DYNAMICS PROTEIN"/>
    <property type="match status" value="1"/>
</dbReference>
<evidence type="ECO:0000256" key="3">
    <source>
        <dbReference type="ARBA" id="ARBA00006427"/>
    </source>
</evidence>
<evidence type="ECO:0000259" key="6">
    <source>
        <dbReference type="Pfam" id="PF12333"/>
    </source>
</evidence>
<keyword evidence="9" id="KW-1185">Reference proteome</keyword>
<comment type="caution">
    <text evidence="8">The sequence shown here is derived from an EMBL/GenBank/DDBJ whole genome shotgun (WGS) entry which is preliminary data.</text>
</comment>
<comment type="subcellular location">
    <subcellularLocation>
        <location evidence="1">Nucleus</location>
        <location evidence="1">Nucleolus</location>
    </subcellularLocation>
    <subcellularLocation>
        <location evidence="2">Nucleus</location>
        <location evidence="2">Nucleoplasm</location>
    </subcellularLocation>
</comment>
<keyword evidence="4" id="KW-0539">Nucleus</keyword>
<proteinExistence type="inferred from homology"/>
<dbReference type="InterPro" id="IPR016024">
    <property type="entry name" value="ARM-type_fold"/>
</dbReference>
<feature type="domain" description="TEX10-like TPR repeats" evidence="7">
    <location>
        <begin position="480"/>
        <end position="625"/>
    </location>
</feature>
<dbReference type="FunFam" id="1.25.10.10:FF:000348">
    <property type="entry name" value="uncharacterized protein LOC106763108 isoform X2"/>
    <property type="match status" value="1"/>
</dbReference>
<dbReference type="OrthoDB" id="361362at2759"/>
<evidence type="ECO:0000256" key="5">
    <source>
        <dbReference type="SAM" id="MobiDB-lite"/>
    </source>
</evidence>
<dbReference type="Proteomes" id="UP001141552">
    <property type="component" value="Unassembled WGS sequence"/>
</dbReference>
<dbReference type="Gene3D" id="1.25.10.10">
    <property type="entry name" value="Leucine-rich Repeat Variant"/>
    <property type="match status" value="1"/>
</dbReference>
<evidence type="ECO:0000313" key="9">
    <source>
        <dbReference type="Proteomes" id="UP001141552"/>
    </source>
</evidence>
<evidence type="ECO:0000256" key="4">
    <source>
        <dbReference type="ARBA" id="ARBA00023242"/>
    </source>
</evidence>
<accession>A0A9Q0J3J1</accession>
<evidence type="ECO:0000313" key="8">
    <source>
        <dbReference type="EMBL" id="KAJ4827083.1"/>
    </source>
</evidence>
<evidence type="ECO:0000256" key="1">
    <source>
        <dbReference type="ARBA" id="ARBA00004604"/>
    </source>
</evidence>
<dbReference type="SUPFAM" id="SSF48371">
    <property type="entry name" value="ARM repeat"/>
    <property type="match status" value="1"/>
</dbReference>
<organism evidence="8 9">
    <name type="scientific">Turnera subulata</name>
    <dbReference type="NCBI Taxonomy" id="218843"/>
    <lineage>
        <taxon>Eukaryota</taxon>
        <taxon>Viridiplantae</taxon>
        <taxon>Streptophyta</taxon>
        <taxon>Embryophyta</taxon>
        <taxon>Tracheophyta</taxon>
        <taxon>Spermatophyta</taxon>
        <taxon>Magnoliopsida</taxon>
        <taxon>eudicotyledons</taxon>
        <taxon>Gunneridae</taxon>
        <taxon>Pentapetalae</taxon>
        <taxon>rosids</taxon>
        <taxon>fabids</taxon>
        <taxon>Malpighiales</taxon>
        <taxon>Passifloraceae</taxon>
        <taxon>Turnera</taxon>
    </lineage>
</organism>
<dbReference type="InterPro" id="IPR024679">
    <property type="entry name" value="Ipi1_N"/>
</dbReference>
<sequence length="895" mass="101703">MAKTKGSSKNQQKRGVDFKKIKRKLGRKLPPPKNATNTEIKSKAIVLPEQSVASEKAGLAVSKKGLTLKELLQHTSHHNAKVRKDALLGMKDLFLRYPEELKSHRYAVIEKLRERICDEDKIVREGLFQLLKSSVLPGCKEDNQEPLISLMMAYIFNAMTHLNVDVRLMAFKFFDLVIQYYPPSFSIYSEKILQNYEDILRKNQFYLQDKGKLKNTLSGLARCLSLLPANRRETHLSDKNGRAQETMHSFEPDAPTESSEFLVIAKKLNDILPVLVSCFQEFIPLIHSTPLLDAKSFDCMLSILQSIDLVVRFFVQRVDKSGHEETMWDRGTSSILLKNLLGGFPLNPVQNVSDKDDDRYFILNMAITEIFLHSSKCIFPPAELLNRFLLFIEHALLGQNVSGTHSQKAAREKQILILIPFIPKLLSQLIGDQKSGLLKAFTKRFLECNLESPMKLACLAGIEEMLLFNINDSDLLDFQKTWISKLPMLLLELDDKHPSSSQSVLHLLLRVGQCSLINSELSLEYDKTQNSIMKFYSTCLEDGNISYGPFIKLGRDIQELSVCCLYYFPHLDSLLLKSIAAACIRPELDTFILFRVIEVLHSAYSAGHIDIADYTSFFVTLLSRFKVFPENTCGPMENDAKVPRHGTFKSVTRVVSSCLSQMGDNNLVFMILERVILEQIASNLPIENACALLRMLVELDSSPTKLSEQSIITLSHALSKYLIDVAHTVPEDDEPIGSVRVQKRHYYLLPCFFLFDRSPRLLNLVVNRMGSLIAASHSPLSSDDYIDCANERISRMDAIVSSLLSMYRDPKVQQILSVAKEEIFSISQCICSLLVPFYLQLVQFLDNPRGLDLLCFQLLQSFAFFHNTSSSSQWMDRQMFHGAITVRRRLLVLSL</sequence>
<dbReference type="InterPro" id="IPR057949">
    <property type="entry name" value="TPR_TEX10"/>
</dbReference>
<dbReference type="InterPro" id="IPR011989">
    <property type="entry name" value="ARM-like"/>
</dbReference>
<gene>
    <name evidence="8" type="ORF">Tsubulata_013897</name>
</gene>
<dbReference type="GO" id="GO:0005634">
    <property type="term" value="C:nucleus"/>
    <property type="evidence" value="ECO:0007669"/>
    <property type="project" value="UniProtKB-SubCell"/>
</dbReference>
<name>A0A9Q0J3J1_9ROSI</name>
<dbReference type="Pfam" id="PF25781">
    <property type="entry name" value="TPR_TEX10"/>
    <property type="match status" value="1"/>
</dbReference>